<accession>A0A8S1PPJ0</accession>
<keyword evidence="1" id="KW-0853">WD repeat</keyword>
<dbReference type="SMART" id="SM00320">
    <property type="entry name" value="WD40"/>
    <property type="match status" value="5"/>
</dbReference>
<evidence type="ECO:0000256" key="1">
    <source>
        <dbReference type="PROSITE-ProRule" id="PRU00221"/>
    </source>
</evidence>
<dbReference type="FunFam" id="2.130.10.10:FF:001878">
    <property type="entry name" value="Uncharacterized protein"/>
    <property type="match status" value="1"/>
</dbReference>
<gene>
    <name evidence="2" type="ORF">PSON_ATCC_30995.1.T0830109</name>
</gene>
<reference evidence="2" key="1">
    <citation type="submission" date="2021-01" db="EMBL/GenBank/DDBJ databases">
        <authorList>
            <consortium name="Genoscope - CEA"/>
            <person name="William W."/>
        </authorList>
    </citation>
    <scope>NUCLEOTIDE SEQUENCE</scope>
</reference>
<sequence length="799" mass="93901">MQNTQLDQFCQEHQDPIVAVVYNDQNTISQTLCLKCWPQNYNKKVVLLKDALDLSKNVKEEYQQFDFDNKLNIQKLYQLLQELEKLKIFMKQSINEQIKAIDNWIKSISDQELQAKTSLSNNNFDLYISLQNAQQQSQESQKQKEKYISFIQQQLILLKENEYFNQINELLRLIKEEKFDSPLNQNSQQLSQIDNMQHKLICQQHENEIVMVDLNQKPKIPQRLACVYCIQTYPTKYTAIKVAQKIWQKQETQKIQNLNKYSESIDQINLSLNTIKTTYNNIIQNVTSSLTQNKKEIKEKAEKDLKNLNFDWVSLKNDDVTELAEKISHNESQDSEKSKIYSDIIKINQEINHKINEAFIKMKQSQNSGQNLIKQLINQEYFNQKEDQTNGISQNNSSKEISCTTKKNQLQTIIQDYNDKVQQQSEYNQLIKNKKQEIKINKKTINEQNPVKKNQESKGSNLLELQQQSDEALKNQNNQQKIKKLHFALNSNSIDQEKTCRSFSFSTDSTYLIAACEKSIKLYKFNRGSLILLRILNGHPSMIVTCIFFKNQNRFISGCYDGSMLIWSNSKENEQEWKCEQILNDHKNYLGQIIYSKIDNMIISCSNDNTIKFWKQTQNWKLYQTLNGHNQYICSISLNDSENKLISGAYDDQILVSEPQGDDKRWVIIQVIKVEWGRRLCFITDNIFTFQPCKKDLMYIYQQKDSQSDFYKSKEIAVKSNGQSCLWLFPQQFSKKKSLLVNKNCHTINIIRWKRKNKFITDQTINFGTNEIYGSISDDGLWLITWDSSSKQIQIRGLK</sequence>
<evidence type="ECO:0000313" key="2">
    <source>
        <dbReference type="EMBL" id="CAD8104966.1"/>
    </source>
</evidence>
<keyword evidence="3" id="KW-1185">Reference proteome</keyword>
<dbReference type="PANTHER" id="PTHR19920">
    <property type="entry name" value="WD40 PROTEIN CIAO1"/>
    <property type="match status" value="1"/>
</dbReference>
<evidence type="ECO:0008006" key="4">
    <source>
        <dbReference type="Google" id="ProtNLM"/>
    </source>
</evidence>
<proteinExistence type="predicted"/>
<organism evidence="2 3">
    <name type="scientific">Paramecium sonneborni</name>
    <dbReference type="NCBI Taxonomy" id="65129"/>
    <lineage>
        <taxon>Eukaryota</taxon>
        <taxon>Sar</taxon>
        <taxon>Alveolata</taxon>
        <taxon>Ciliophora</taxon>
        <taxon>Intramacronucleata</taxon>
        <taxon>Oligohymenophorea</taxon>
        <taxon>Peniculida</taxon>
        <taxon>Parameciidae</taxon>
        <taxon>Paramecium</taxon>
    </lineage>
</organism>
<dbReference type="Pfam" id="PF00400">
    <property type="entry name" value="WD40"/>
    <property type="match status" value="3"/>
</dbReference>
<dbReference type="InterPro" id="IPR001680">
    <property type="entry name" value="WD40_rpt"/>
</dbReference>
<dbReference type="PROSITE" id="PS50082">
    <property type="entry name" value="WD_REPEATS_2"/>
    <property type="match status" value="2"/>
</dbReference>
<dbReference type="AlphaFoldDB" id="A0A8S1PPJ0"/>
<feature type="repeat" description="WD" evidence="1">
    <location>
        <begin position="536"/>
        <end position="568"/>
    </location>
</feature>
<name>A0A8S1PPJ0_9CILI</name>
<feature type="repeat" description="WD" evidence="1">
    <location>
        <begin position="583"/>
        <end position="615"/>
    </location>
</feature>
<protein>
    <recommendedName>
        <fullName evidence="4">WD40-repeat-containing domain</fullName>
    </recommendedName>
</protein>
<dbReference type="PROSITE" id="PS50294">
    <property type="entry name" value="WD_REPEATS_REGION"/>
    <property type="match status" value="1"/>
</dbReference>
<dbReference type="EMBL" id="CAJJDN010000083">
    <property type="protein sequence ID" value="CAD8104966.1"/>
    <property type="molecule type" value="Genomic_DNA"/>
</dbReference>
<dbReference type="PANTHER" id="PTHR19920:SF0">
    <property type="entry name" value="CYTOSOLIC IRON-SULFUR PROTEIN ASSEMBLY PROTEIN CIAO1-RELATED"/>
    <property type="match status" value="1"/>
</dbReference>
<dbReference type="OrthoDB" id="71437at2759"/>
<evidence type="ECO:0000313" key="3">
    <source>
        <dbReference type="Proteomes" id="UP000692954"/>
    </source>
</evidence>
<dbReference type="GO" id="GO:0097361">
    <property type="term" value="C:cytosolic [4Fe-4S] assembly targeting complex"/>
    <property type="evidence" value="ECO:0007669"/>
    <property type="project" value="TreeGrafter"/>
</dbReference>
<dbReference type="GO" id="GO:0016226">
    <property type="term" value="P:iron-sulfur cluster assembly"/>
    <property type="evidence" value="ECO:0007669"/>
    <property type="project" value="TreeGrafter"/>
</dbReference>
<dbReference type="Proteomes" id="UP000692954">
    <property type="component" value="Unassembled WGS sequence"/>
</dbReference>
<comment type="caution">
    <text evidence="2">The sequence shown here is derived from an EMBL/GenBank/DDBJ whole genome shotgun (WGS) entry which is preliminary data.</text>
</comment>